<keyword evidence="9" id="KW-1185">Reference proteome</keyword>
<evidence type="ECO:0000313" key="8">
    <source>
        <dbReference type="EMBL" id="KAG0142213.1"/>
    </source>
</evidence>
<dbReference type="SUPFAM" id="SSF142695">
    <property type="entry name" value="RibA-like"/>
    <property type="match status" value="1"/>
</dbReference>
<keyword evidence="4" id="KW-0342">GTP-binding</keyword>
<feature type="region of interest" description="Disordered" evidence="5">
    <location>
        <begin position="43"/>
        <end position="105"/>
    </location>
</feature>
<dbReference type="CDD" id="cd00641">
    <property type="entry name" value="GTP_cyclohydro2"/>
    <property type="match status" value="1"/>
</dbReference>
<feature type="domain" description="GTP cyclohydrolase II" evidence="6">
    <location>
        <begin position="412"/>
        <end position="549"/>
    </location>
</feature>
<dbReference type="NCBIfam" id="NF005536">
    <property type="entry name" value="PRK07198.1"/>
    <property type="match status" value="1"/>
</dbReference>
<evidence type="ECO:0008006" key="10">
    <source>
        <dbReference type="Google" id="ProtNLM"/>
    </source>
</evidence>
<sequence length="601" mass="65646">MAGLNHEHGASETTELLQTLIAEVRSLKESQLSLELKLETLGLSPPSHHHQPLPNRSTPAQGSSHSEHEFKSSSPIRPMPVPIPIPNSNSQPVSSSSLARRTSHYEDEGSLREKLRFADWMKAEASSCPLLPSTSVGSSHGVRSTHSLYPQRVILTTYPGQTGIHPIPLDWGNPDPQKRGPVVASRHPQSLKIRNAIGAYSGSYCIYKALATAIGAINPNHRPDYTNTEPPFNVAPNPSWYDPSRIVSMDPWGHLAPQIFKSHFDAGVDIRPTVACTKAHLKLAELDEAVADGRLLIDGRIVTKSPGDFAEAAAETSVRAAGGDWDNMSTEDKQREASKKAGVEVAVTKAAVEPVWNLPGVAARFGISEGTLRRALFEDTGGMYPELLTRNDLKTYLPPIGGLTVYIFGDPNFVSDPKKELTVRVHDECNGSDVFGSSICTCRPYLLYGIEEAIKCAQRGGSGVVIYFRKEGRALGEVTKYLVYNARKRGGDSAAMYFQRTESIAGVKDMRFQALMPDVLHWLGIQKIDTMCSMSDMKHDAIVESGIPILVRKDIPDHLIPSDSQVEIDAKIAAGYFSASKVVTEADLKTTIGRGWEDIDH</sequence>
<dbReference type="PANTHER" id="PTHR47259">
    <property type="match status" value="1"/>
</dbReference>
<dbReference type="GO" id="GO:0003935">
    <property type="term" value="F:GTP cyclohydrolase II activity"/>
    <property type="evidence" value="ECO:0007669"/>
    <property type="project" value="InterPro"/>
</dbReference>
<evidence type="ECO:0000256" key="5">
    <source>
        <dbReference type="SAM" id="MobiDB-lite"/>
    </source>
</evidence>
<accession>A0A9P6NA82</accession>
<evidence type="ECO:0000313" key="9">
    <source>
        <dbReference type="Proteomes" id="UP000886653"/>
    </source>
</evidence>
<dbReference type="AlphaFoldDB" id="A0A9P6NA82"/>
<dbReference type="Pfam" id="PF12471">
    <property type="entry name" value="GTP_CH_N"/>
    <property type="match status" value="1"/>
</dbReference>
<comment type="caution">
    <text evidence="8">The sequence shown here is derived from an EMBL/GenBank/DDBJ whole genome shotgun (WGS) entry which is preliminary data.</text>
</comment>
<dbReference type="PANTHER" id="PTHR47259:SF2">
    <property type="entry name" value="URACIL-REGULATED PROTEIN 1"/>
    <property type="match status" value="1"/>
</dbReference>
<dbReference type="InterPro" id="IPR032677">
    <property type="entry name" value="GTP_cyclohydro_II"/>
</dbReference>
<dbReference type="Pfam" id="PF00925">
    <property type="entry name" value="GTP_cyclohydro2"/>
    <property type="match status" value="1"/>
</dbReference>
<protein>
    <recommendedName>
        <fullName evidence="10">GTP cyclohydrolase II</fullName>
    </recommendedName>
</protein>
<keyword evidence="2" id="KW-0547">Nucleotide-binding</keyword>
<evidence type="ECO:0000259" key="7">
    <source>
        <dbReference type="Pfam" id="PF12471"/>
    </source>
</evidence>
<keyword evidence="3" id="KW-0378">Hydrolase</keyword>
<feature type="compositionally biased region" description="Low complexity" evidence="5">
    <location>
        <begin position="86"/>
        <end position="97"/>
    </location>
</feature>
<feature type="domain" description="GTP cyclohydrolase N-terminal" evidence="7">
    <location>
        <begin position="151"/>
        <end position="379"/>
    </location>
</feature>
<evidence type="ECO:0000256" key="2">
    <source>
        <dbReference type="ARBA" id="ARBA00022741"/>
    </source>
</evidence>
<proteinExistence type="inferred from homology"/>
<evidence type="ECO:0000256" key="3">
    <source>
        <dbReference type="ARBA" id="ARBA00022801"/>
    </source>
</evidence>
<dbReference type="InterPro" id="IPR022163">
    <property type="entry name" value="GTP_CH_N"/>
</dbReference>
<dbReference type="EMBL" id="MU167356">
    <property type="protein sequence ID" value="KAG0142213.1"/>
    <property type="molecule type" value="Genomic_DNA"/>
</dbReference>
<dbReference type="Proteomes" id="UP000886653">
    <property type="component" value="Unassembled WGS sequence"/>
</dbReference>
<organism evidence="8 9">
    <name type="scientific">Cronartium quercuum f. sp. fusiforme G11</name>
    <dbReference type="NCBI Taxonomy" id="708437"/>
    <lineage>
        <taxon>Eukaryota</taxon>
        <taxon>Fungi</taxon>
        <taxon>Dikarya</taxon>
        <taxon>Basidiomycota</taxon>
        <taxon>Pucciniomycotina</taxon>
        <taxon>Pucciniomycetes</taxon>
        <taxon>Pucciniales</taxon>
        <taxon>Coleosporiaceae</taxon>
        <taxon>Cronartium</taxon>
    </lineage>
</organism>
<dbReference type="OrthoDB" id="57939at2759"/>
<name>A0A9P6NA82_9BASI</name>
<comment type="similarity">
    <text evidence="1">Belongs to the GTP cyclohydrolase II family.</text>
</comment>
<dbReference type="GO" id="GO:0009231">
    <property type="term" value="P:riboflavin biosynthetic process"/>
    <property type="evidence" value="ECO:0007669"/>
    <property type="project" value="InterPro"/>
</dbReference>
<gene>
    <name evidence="8" type="ORF">CROQUDRAFT_662851</name>
</gene>
<feature type="region of interest" description="Disordered" evidence="5">
    <location>
        <begin position="166"/>
        <end position="186"/>
    </location>
</feature>
<dbReference type="Gene3D" id="3.40.50.10990">
    <property type="entry name" value="GTP cyclohydrolase II"/>
    <property type="match status" value="1"/>
</dbReference>
<dbReference type="InterPro" id="IPR036144">
    <property type="entry name" value="RibA-like_sf"/>
</dbReference>
<reference evidence="8" key="1">
    <citation type="submission" date="2013-11" db="EMBL/GenBank/DDBJ databases">
        <title>Genome sequence of the fusiform rust pathogen reveals effectors for host alternation and coevolution with pine.</title>
        <authorList>
            <consortium name="DOE Joint Genome Institute"/>
            <person name="Smith K."/>
            <person name="Pendleton A."/>
            <person name="Kubisiak T."/>
            <person name="Anderson C."/>
            <person name="Salamov A."/>
            <person name="Aerts A."/>
            <person name="Riley R."/>
            <person name="Clum A."/>
            <person name="Lindquist E."/>
            <person name="Ence D."/>
            <person name="Campbell M."/>
            <person name="Kronenberg Z."/>
            <person name="Feau N."/>
            <person name="Dhillon B."/>
            <person name="Hamelin R."/>
            <person name="Burleigh J."/>
            <person name="Smith J."/>
            <person name="Yandell M."/>
            <person name="Nelson C."/>
            <person name="Grigoriev I."/>
            <person name="Davis J."/>
        </authorList>
    </citation>
    <scope>NUCLEOTIDE SEQUENCE</scope>
    <source>
        <strain evidence="8">G11</strain>
    </source>
</reference>
<dbReference type="GO" id="GO:0005525">
    <property type="term" value="F:GTP binding"/>
    <property type="evidence" value="ECO:0007669"/>
    <property type="project" value="UniProtKB-KW"/>
</dbReference>
<evidence type="ECO:0000256" key="4">
    <source>
        <dbReference type="ARBA" id="ARBA00023134"/>
    </source>
</evidence>
<dbReference type="InterPro" id="IPR000926">
    <property type="entry name" value="RibA"/>
</dbReference>
<evidence type="ECO:0000256" key="1">
    <source>
        <dbReference type="ARBA" id="ARBA00008131"/>
    </source>
</evidence>
<evidence type="ECO:0000259" key="6">
    <source>
        <dbReference type="Pfam" id="PF00925"/>
    </source>
</evidence>